<protein>
    <submittedName>
        <fullName evidence="2">EAL domain-containing protein (Putative c-di-GMP-specific phosphodiesterase class I)</fullName>
    </submittedName>
</protein>
<reference evidence="2 3" key="1">
    <citation type="submission" date="2019-03" db="EMBL/GenBank/DDBJ databases">
        <title>Genomic Encyclopedia of Type Strains, Phase IV (KMG-IV): sequencing the most valuable type-strain genomes for metagenomic binning, comparative biology and taxonomic classification.</title>
        <authorList>
            <person name="Goeker M."/>
        </authorList>
    </citation>
    <scope>NUCLEOTIDE SEQUENCE [LARGE SCALE GENOMIC DNA]</scope>
    <source>
        <strain evidence="2 3">DSM 100451</strain>
    </source>
</reference>
<dbReference type="GO" id="GO:0071111">
    <property type="term" value="F:cyclic-guanylate-specific phosphodiesterase activity"/>
    <property type="evidence" value="ECO:0007669"/>
    <property type="project" value="InterPro"/>
</dbReference>
<dbReference type="OrthoDB" id="9762141at2"/>
<dbReference type="Pfam" id="PF00563">
    <property type="entry name" value="EAL"/>
    <property type="match status" value="1"/>
</dbReference>
<dbReference type="PANTHER" id="PTHR33121">
    <property type="entry name" value="CYCLIC DI-GMP PHOSPHODIESTERASE PDEF"/>
    <property type="match status" value="1"/>
</dbReference>
<dbReference type="Proteomes" id="UP000295184">
    <property type="component" value="Unassembled WGS sequence"/>
</dbReference>
<dbReference type="STRING" id="1650663.GCA_001486665_03006"/>
<accession>A0A4R1R7X0</accession>
<dbReference type="SMART" id="SM00052">
    <property type="entry name" value="EAL"/>
    <property type="match status" value="1"/>
</dbReference>
<comment type="caution">
    <text evidence="2">The sequence shown here is derived from an EMBL/GenBank/DDBJ whole genome shotgun (WGS) entry which is preliminary data.</text>
</comment>
<evidence type="ECO:0000259" key="1">
    <source>
        <dbReference type="PROSITE" id="PS50883"/>
    </source>
</evidence>
<organism evidence="2 3">
    <name type="scientific">Allofournierella massiliensis</name>
    <dbReference type="NCBI Taxonomy" id="1650663"/>
    <lineage>
        <taxon>Bacteria</taxon>
        <taxon>Bacillati</taxon>
        <taxon>Bacillota</taxon>
        <taxon>Clostridia</taxon>
        <taxon>Eubacteriales</taxon>
        <taxon>Oscillospiraceae</taxon>
        <taxon>Allofournierella</taxon>
    </lineage>
</organism>
<dbReference type="SUPFAM" id="SSF141868">
    <property type="entry name" value="EAL domain-like"/>
    <property type="match status" value="1"/>
</dbReference>
<dbReference type="RefSeq" id="WP_058966350.1">
    <property type="nucleotide sequence ID" value="NZ_CABKVM010000019.1"/>
</dbReference>
<evidence type="ECO:0000313" key="3">
    <source>
        <dbReference type="Proteomes" id="UP000295184"/>
    </source>
</evidence>
<dbReference type="InterPro" id="IPR001633">
    <property type="entry name" value="EAL_dom"/>
</dbReference>
<name>A0A4R1R7X0_9FIRM</name>
<dbReference type="InterPro" id="IPR035919">
    <property type="entry name" value="EAL_sf"/>
</dbReference>
<dbReference type="PANTHER" id="PTHR33121:SF71">
    <property type="entry name" value="OXYGEN SENSOR PROTEIN DOSP"/>
    <property type="match status" value="1"/>
</dbReference>
<dbReference type="Gene3D" id="3.20.20.450">
    <property type="entry name" value="EAL domain"/>
    <property type="match status" value="1"/>
</dbReference>
<gene>
    <name evidence="2" type="ORF">EDD77_102172</name>
</gene>
<proteinExistence type="predicted"/>
<dbReference type="EMBL" id="SLUM01000002">
    <property type="protein sequence ID" value="TCL61432.1"/>
    <property type="molecule type" value="Genomic_DNA"/>
</dbReference>
<dbReference type="AlphaFoldDB" id="A0A4R1R7X0"/>
<sequence length="272" mass="30365">MNLSPCGNSLPTGKRDRLLRLLQLPPAQAGFSLCYQPIWQASARCFSRCEALLRLHDPLLGTVPPEHFIPLAEQTDRIAALGQFALEEGCCLLAKLEEQAIPLTLHVNLSPLQLDRPKFLRMLEQILHHTGVRPERLELELTESVAAASVEQLACRMEQIRALGVSFSLDDFGSGYSSLRYLAVLPFSTIKLDKAFIHPLPHSPSYTSLVKNLIPALHELGFTVIGEGVESMAQYSMLERLGCDYMQGFFLARPMPKNELHNFLKATHPLIL</sequence>
<dbReference type="InterPro" id="IPR050706">
    <property type="entry name" value="Cyclic-di-GMP_PDE-like"/>
</dbReference>
<evidence type="ECO:0000313" key="2">
    <source>
        <dbReference type="EMBL" id="TCL61432.1"/>
    </source>
</evidence>
<dbReference type="PROSITE" id="PS50883">
    <property type="entry name" value="EAL"/>
    <property type="match status" value="1"/>
</dbReference>
<dbReference type="CDD" id="cd01948">
    <property type="entry name" value="EAL"/>
    <property type="match status" value="1"/>
</dbReference>
<feature type="domain" description="EAL" evidence="1">
    <location>
        <begin position="15"/>
        <end position="268"/>
    </location>
</feature>